<keyword evidence="1" id="KW-0472">Membrane</keyword>
<dbReference type="EMBL" id="CP041969">
    <property type="protein sequence ID" value="QMV43753.1"/>
    <property type="molecule type" value="Genomic_DNA"/>
</dbReference>
<accession>A0A7G5C3G9</accession>
<dbReference type="AlphaFoldDB" id="A0A7G5C3G9"/>
<dbReference type="Proteomes" id="UP000515679">
    <property type="component" value="Chromosome"/>
</dbReference>
<proteinExistence type="predicted"/>
<dbReference type="InterPro" id="IPR019715">
    <property type="entry name" value="Haemolysin_XhlA"/>
</dbReference>
<dbReference type="RefSeq" id="WP_182299993.1">
    <property type="nucleotide sequence ID" value="NZ_CP041969.1"/>
</dbReference>
<evidence type="ECO:0000256" key="1">
    <source>
        <dbReference type="SAM" id="Phobius"/>
    </source>
</evidence>
<dbReference type="Pfam" id="PF10779">
    <property type="entry name" value="XhlA"/>
    <property type="match status" value="1"/>
</dbReference>
<dbReference type="KEGG" id="cchl:FPL14_23195"/>
<evidence type="ECO:0000313" key="2">
    <source>
        <dbReference type="EMBL" id="QMV43753.1"/>
    </source>
</evidence>
<keyword evidence="1" id="KW-1133">Transmembrane helix</keyword>
<keyword evidence="1" id="KW-0812">Transmembrane</keyword>
<sequence>MSNNEVQVLSDIRERVVRLETKIDAMTDVRTTADEAKEKAIEALQSARSAHLRLNEVADNQRWLWRTLIGAILAGAVSAFIKFNGG</sequence>
<feature type="transmembrane region" description="Helical" evidence="1">
    <location>
        <begin position="63"/>
        <end position="81"/>
    </location>
</feature>
<keyword evidence="3" id="KW-1185">Reference proteome</keyword>
<protein>
    <submittedName>
        <fullName evidence="2">Hemolysin XhlA</fullName>
    </submittedName>
</protein>
<gene>
    <name evidence="2" type="ORF">FPL14_23195</name>
</gene>
<reference evidence="2 3" key="1">
    <citation type="submission" date="2019-07" db="EMBL/GenBank/DDBJ databases">
        <authorList>
            <person name="Kim J.K."/>
            <person name="Cheong H.-M."/>
            <person name="Choi Y."/>
            <person name="Hwang K.J."/>
            <person name="Lee S."/>
            <person name="Choi C."/>
        </authorList>
    </citation>
    <scope>NUCLEOTIDE SEQUENCE [LARGE SCALE GENOMIC DNA]</scope>
    <source>
        <strain evidence="2 3">KS 22</strain>
    </source>
</reference>
<organism evidence="2 3">
    <name type="scientific">Cohnella cholangitidis</name>
    <dbReference type="NCBI Taxonomy" id="2598458"/>
    <lineage>
        <taxon>Bacteria</taxon>
        <taxon>Bacillati</taxon>
        <taxon>Bacillota</taxon>
        <taxon>Bacilli</taxon>
        <taxon>Bacillales</taxon>
        <taxon>Paenibacillaceae</taxon>
        <taxon>Cohnella</taxon>
    </lineage>
</organism>
<name>A0A7G5C3G9_9BACL</name>
<evidence type="ECO:0000313" key="3">
    <source>
        <dbReference type="Proteomes" id="UP000515679"/>
    </source>
</evidence>